<dbReference type="Gene3D" id="3.40.50.1820">
    <property type="entry name" value="alpha/beta hydrolase"/>
    <property type="match status" value="1"/>
</dbReference>
<comment type="caution">
    <text evidence="3">The sequence shown here is derived from an EMBL/GenBank/DDBJ whole genome shotgun (WGS) entry which is preliminary data.</text>
</comment>
<feature type="domain" description="AB hydrolase-1" evidence="2">
    <location>
        <begin position="29"/>
        <end position="257"/>
    </location>
</feature>
<dbReference type="RefSeq" id="WP_165052540.1">
    <property type="nucleotide sequence ID" value="NZ_JAALFE010000020.1"/>
</dbReference>
<dbReference type="GO" id="GO:0016020">
    <property type="term" value="C:membrane"/>
    <property type="evidence" value="ECO:0007669"/>
    <property type="project" value="TreeGrafter"/>
</dbReference>
<proteinExistence type="predicted"/>
<sequence length="276" mass="28679">MMSRILPLSDGALVGLIEVGPRDGTGEALVLIHGVGLNARAWAPQIAALAATTRIFALDMPGHGRSSPLAPGADLPAYVDWAARAILALNLGAVNVAGHSMGALIATGLAADYPELVRRVAVLNAVHRRTPEARAAVTARAEAMANGIFDAQAPLARWFSDSPADAAPRAQTAQWLAEVSPAGYAAAYRAFATGDDVYADRWAGITCPALVLTGDGDANSTPDMTRLMAATAPRGRAVVIDGHRHMVNLTAPERVTAALRDWLATPLMAASEGLRA</sequence>
<keyword evidence="4" id="KW-1185">Reference proteome</keyword>
<dbReference type="SUPFAM" id="SSF53474">
    <property type="entry name" value="alpha/beta-Hydrolases"/>
    <property type="match status" value="1"/>
</dbReference>
<dbReference type="InterPro" id="IPR029058">
    <property type="entry name" value="AB_hydrolase_fold"/>
</dbReference>
<gene>
    <name evidence="3" type="ORF">G5V65_17315</name>
</gene>
<dbReference type="Proteomes" id="UP000474758">
    <property type="component" value="Unassembled WGS sequence"/>
</dbReference>
<dbReference type="PRINTS" id="PR00111">
    <property type="entry name" value="ABHYDROLASE"/>
</dbReference>
<dbReference type="AlphaFoldDB" id="A0A6M1U800"/>
<dbReference type="InterPro" id="IPR000073">
    <property type="entry name" value="AB_hydrolase_1"/>
</dbReference>
<dbReference type="PANTHER" id="PTHR43798">
    <property type="entry name" value="MONOACYLGLYCEROL LIPASE"/>
    <property type="match status" value="1"/>
</dbReference>
<dbReference type="PANTHER" id="PTHR43798:SF31">
    <property type="entry name" value="AB HYDROLASE SUPERFAMILY PROTEIN YCLE"/>
    <property type="match status" value="1"/>
</dbReference>
<dbReference type="EMBL" id="JAALFE010000020">
    <property type="protein sequence ID" value="NGQ92655.1"/>
    <property type="molecule type" value="Genomic_DNA"/>
</dbReference>
<evidence type="ECO:0000256" key="1">
    <source>
        <dbReference type="ARBA" id="ARBA00022801"/>
    </source>
</evidence>
<accession>A0A6M1U800</accession>
<protein>
    <submittedName>
        <fullName evidence="3">Alpha/beta fold hydrolase</fullName>
    </submittedName>
</protein>
<evidence type="ECO:0000313" key="4">
    <source>
        <dbReference type="Proteomes" id="UP000474758"/>
    </source>
</evidence>
<evidence type="ECO:0000313" key="3">
    <source>
        <dbReference type="EMBL" id="NGQ92655.1"/>
    </source>
</evidence>
<dbReference type="GO" id="GO:0016787">
    <property type="term" value="F:hydrolase activity"/>
    <property type="evidence" value="ECO:0007669"/>
    <property type="project" value="UniProtKB-KW"/>
</dbReference>
<evidence type="ECO:0000259" key="2">
    <source>
        <dbReference type="Pfam" id="PF12697"/>
    </source>
</evidence>
<organism evidence="3 4">
    <name type="scientific">Paragemmobacter kunshanensis</name>
    <dbReference type="NCBI Taxonomy" id="2583234"/>
    <lineage>
        <taxon>Bacteria</taxon>
        <taxon>Pseudomonadati</taxon>
        <taxon>Pseudomonadota</taxon>
        <taxon>Alphaproteobacteria</taxon>
        <taxon>Rhodobacterales</taxon>
        <taxon>Paracoccaceae</taxon>
        <taxon>Paragemmobacter</taxon>
    </lineage>
</organism>
<dbReference type="InterPro" id="IPR050266">
    <property type="entry name" value="AB_hydrolase_sf"/>
</dbReference>
<reference evidence="3 4" key="1">
    <citation type="submission" date="2020-02" db="EMBL/GenBank/DDBJ databases">
        <title>Rhodobacter translucens sp. nov., a novel bacterium isolated from activated sludge.</title>
        <authorList>
            <person name="Liu J."/>
        </authorList>
    </citation>
    <scope>NUCLEOTIDE SEQUENCE [LARGE SCALE GENOMIC DNA]</scope>
    <source>
        <strain evidence="3 4">HX-7-19</strain>
    </source>
</reference>
<dbReference type="Pfam" id="PF12697">
    <property type="entry name" value="Abhydrolase_6"/>
    <property type="match status" value="1"/>
</dbReference>
<name>A0A6M1U800_9RHOB</name>
<keyword evidence="1 3" id="KW-0378">Hydrolase</keyword>